<comment type="caution">
    <text evidence="1">The sequence shown here is derived from an EMBL/GenBank/DDBJ whole genome shotgun (WGS) entry which is preliminary data.</text>
</comment>
<gene>
    <name evidence="1" type="ORF">GETHPA_26700</name>
</gene>
<evidence type="ECO:0000313" key="2">
    <source>
        <dbReference type="Proteomes" id="UP001165089"/>
    </source>
</evidence>
<dbReference type="Gene3D" id="3.30.1810.10">
    <property type="entry name" value="YdfO-like"/>
    <property type="match status" value="1"/>
</dbReference>
<evidence type="ECO:0008006" key="3">
    <source>
        <dbReference type="Google" id="ProtNLM"/>
    </source>
</evidence>
<protein>
    <recommendedName>
        <fullName evidence="3">DUF1398 domain-containing protein</fullName>
    </recommendedName>
</protein>
<dbReference type="Proteomes" id="UP001165089">
    <property type="component" value="Unassembled WGS sequence"/>
</dbReference>
<dbReference type="InterPro" id="IPR036696">
    <property type="entry name" value="YdfO-like_sf"/>
</dbReference>
<proteinExistence type="predicted"/>
<reference evidence="1 2" key="1">
    <citation type="journal article" date="2023" name="Antonie Van Leeuwenhoek">
        <title>Mesoterricola silvestris gen. nov., sp. nov., Mesoterricola sediminis sp. nov., Geothrix oryzae sp. nov., Geothrix edaphica sp. nov., Geothrix rubra sp. nov., and Geothrix limicola sp. nov., six novel members of Acidobacteriota isolated from soils.</title>
        <authorList>
            <person name="Itoh H."/>
            <person name="Sugisawa Y."/>
            <person name="Mise K."/>
            <person name="Xu Z."/>
            <person name="Kuniyasu M."/>
            <person name="Ushijima N."/>
            <person name="Kawano K."/>
            <person name="Kobayashi E."/>
            <person name="Shiratori Y."/>
            <person name="Masuda Y."/>
            <person name="Senoo K."/>
        </authorList>
    </citation>
    <scope>NUCLEOTIDE SEQUENCE [LARGE SCALE GENOMIC DNA]</scope>
    <source>
        <strain evidence="1 2">Red803</strain>
    </source>
</reference>
<accession>A0ABQ5Q8I8</accession>
<keyword evidence="2" id="KW-1185">Reference proteome</keyword>
<sequence>MDANLILKAAAATLTGSLPFPEIVSSLLDNGVETYHVDYASRTFTFYSPTGGVAHAPLAFEDLPAIAGDFDRPALQAAILDSQQHGQTFRAFSKRAMAAGVQGYVAFLRGQRVT</sequence>
<name>A0ABQ5Q8I8_9BACT</name>
<dbReference type="SUPFAM" id="SSF160419">
    <property type="entry name" value="YdfO-like"/>
    <property type="match status" value="1"/>
</dbReference>
<evidence type="ECO:0000313" key="1">
    <source>
        <dbReference type="EMBL" id="GLH71137.1"/>
    </source>
</evidence>
<organism evidence="1 2">
    <name type="scientific">Geothrix rubra</name>
    <dbReference type="NCBI Taxonomy" id="2927977"/>
    <lineage>
        <taxon>Bacteria</taxon>
        <taxon>Pseudomonadati</taxon>
        <taxon>Acidobacteriota</taxon>
        <taxon>Holophagae</taxon>
        <taxon>Holophagales</taxon>
        <taxon>Holophagaceae</taxon>
        <taxon>Geothrix</taxon>
    </lineage>
</organism>
<dbReference type="EMBL" id="BSDD01000005">
    <property type="protein sequence ID" value="GLH71137.1"/>
    <property type="molecule type" value="Genomic_DNA"/>
</dbReference>
<dbReference type="RefSeq" id="WP_285727085.1">
    <property type="nucleotide sequence ID" value="NZ_BSDD01000005.1"/>
</dbReference>